<comment type="caution">
    <text evidence="5">The sequence shown here is derived from an EMBL/GenBank/DDBJ whole genome shotgun (WGS) entry which is preliminary data.</text>
</comment>
<keyword evidence="3" id="KW-0804">Transcription</keyword>
<dbReference type="Gene3D" id="1.10.260.40">
    <property type="entry name" value="lambda repressor-like DNA-binding domains"/>
    <property type="match status" value="1"/>
</dbReference>
<protein>
    <submittedName>
        <fullName evidence="5">LacI family transcriptional regulator</fullName>
    </submittedName>
</protein>
<evidence type="ECO:0000256" key="1">
    <source>
        <dbReference type="ARBA" id="ARBA00023015"/>
    </source>
</evidence>
<dbReference type="AlphaFoldDB" id="A0A5C6UL77"/>
<dbReference type="Pfam" id="PF13377">
    <property type="entry name" value="Peripla_BP_3"/>
    <property type="match status" value="1"/>
</dbReference>
<dbReference type="CDD" id="cd06295">
    <property type="entry name" value="PBP1_CelR"/>
    <property type="match status" value="1"/>
</dbReference>
<keyword evidence="1" id="KW-0805">Transcription regulation</keyword>
<dbReference type="CDD" id="cd01392">
    <property type="entry name" value="HTH_LacI"/>
    <property type="match status" value="1"/>
</dbReference>
<dbReference type="InterPro" id="IPR010982">
    <property type="entry name" value="Lambda_DNA-bd_dom_sf"/>
</dbReference>
<gene>
    <name evidence="5" type="ORF">FSB78_10745</name>
</gene>
<dbReference type="GO" id="GO:0003700">
    <property type="term" value="F:DNA-binding transcription factor activity"/>
    <property type="evidence" value="ECO:0007669"/>
    <property type="project" value="TreeGrafter"/>
</dbReference>
<evidence type="ECO:0000259" key="4">
    <source>
        <dbReference type="PROSITE" id="PS50932"/>
    </source>
</evidence>
<dbReference type="SUPFAM" id="SSF53822">
    <property type="entry name" value="Periplasmic binding protein-like I"/>
    <property type="match status" value="1"/>
</dbReference>
<keyword evidence="6" id="KW-1185">Reference proteome</keyword>
<dbReference type="Gene3D" id="3.40.50.2300">
    <property type="match status" value="2"/>
</dbReference>
<feature type="domain" description="HTH lacI-type" evidence="4">
    <location>
        <begin position="7"/>
        <end position="61"/>
    </location>
</feature>
<organism evidence="5 6">
    <name type="scientific">Sphingomonas ginsenosidivorax</name>
    <dbReference type="NCBI Taxonomy" id="862135"/>
    <lineage>
        <taxon>Bacteria</taxon>
        <taxon>Pseudomonadati</taxon>
        <taxon>Pseudomonadota</taxon>
        <taxon>Alphaproteobacteria</taxon>
        <taxon>Sphingomonadales</taxon>
        <taxon>Sphingomonadaceae</taxon>
        <taxon>Sphingomonas</taxon>
    </lineage>
</organism>
<evidence type="ECO:0000313" key="5">
    <source>
        <dbReference type="EMBL" id="TXC72886.1"/>
    </source>
</evidence>
<evidence type="ECO:0000313" key="6">
    <source>
        <dbReference type="Proteomes" id="UP000321250"/>
    </source>
</evidence>
<dbReference type="SUPFAM" id="SSF47413">
    <property type="entry name" value="lambda repressor-like DNA-binding domains"/>
    <property type="match status" value="1"/>
</dbReference>
<keyword evidence="2" id="KW-0238">DNA-binding</keyword>
<dbReference type="SMART" id="SM00354">
    <property type="entry name" value="HTH_LACI"/>
    <property type="match status" value="1"/>
</dbReference>
<evidence type="ECO:0000256" key="2">
    <source>
        <dbReference type="ARBA" id="ARBA00023125"/>
    </source>
</evidence>
<dbReference type="Proteomes" id="UP000321250">
    <property type="component" value="Unassembled WGS sequence"/>
</dbReference>
<proteinExistence type="predicted"/>
<reference evidence="5 6" key="1">
    <citation type="journal article" date="2013" name="Antonie Van Leeuwenhoek">
        <title>Sphingomonas ginsenosidivorax sp. nov., with the ability to transform ginsenosides.</title>
        <authorList>
            <person name="Jin X.F."/>
            <person name="Kim J.K."/>
            <person name="Liu Q.M."/>
            <person name="Kang M.S."/>
            <person name="He D."/>
            <person name="Jin F.X."/>
            <person name="Kim S.C."/>
            <person name="Im W.T."/>
        </authorList>
    </citation>
    <scope>NUCLEOTIDE SEQUENCE [LARGE SCALE GENOMIC DNA]</scope>
    <source>
        <strain evidence="5 6">KHI67</strain>
    </source>
</reference>
<dbReference type="EMBL" id="VOQR01000001">
    <property type="protein sequence ID" value="TXC72886.1"/>
    <property type="molecule type" value="Genomic_DNA"/>
</dbReference>
<dbReference type="OrthoDB" id="8433438at2"/>
<dbReference type="GO" id="GO:0000976">
    <property type="term" value="F:transcription cis-regulatory region binding"/>
    <property type="evidence" value="ECO:0007669"/>
    <property type="project" value="TreeGrafter"/>
</dbReference>
<name>A0A5C6UL77_9SPHN</name>
<dbReference type="PROSITE" id="PS50932">
    <property type="entry name" value="HTH_LACI_2"/>
    <property type="match status" value="1"/>
</dbReference>
<dbReference type="PANTHER" id="PTHR30146:SF120">
    <property type="entry name" value="ALANINE RACEMASE"/>
    <property type="match status" value="1"/>
</dbReference>
<sequence>MTMGKRPTSFDIAQLAGVSQPTVSRALRGVKSVNAQTRARIEAIARSLHYAVDKNASSLRSQASNTLALLFFEEVAADDATINPFFLSMLGSITHASARAGYDLLISFQQLSGDWHVDYQDSRKADGIILLGYGDYEAYRDRLDHLTEQGTHVVRWGAVATGPAGITVGSDNRGGGEAAVSHLTEGGRRRIAFLGTADGRYPELEERYRGYRDALAAAGLAPDARLQVDSITDEDAGQQAMEDLLRRDVAFDAVFAASDSIAIGAMRALAGVGRSVPGDVAIVGFDDLPSAQLTSPPLSTVAQDSRRAGEALVAQLLAHLRGETVDAAPLPTRLVVRASSGG</sequence>
<dbReference type="InterPro" id="IPR046335">
    <property type="entry name" value="LacI/GalR-like_sensor"/>
</dbReference>
<dbReference type="InterPro" id="IPR000843">
    <property type="entry name" value="HTH_LacI"/>
</dbReference>
<evidence type="ECO:0000256" key="3">
    <source>
        <dbReference type="ARBA" id="ARBA00023163"/>
    </source>
</evidence>
<dbReference type="Pfam" id="PF00356">
    <property type="entry name" value="LacI"/>
    <property type="match status" value="1"/>
</dbReference>
<accession>A0A5C6UL77</accession>
<dbReference type="InterPro" id="IPR028082">
    <property type="entry name" value="Peripla_BP_I"/>
</dbReference>
<dbReference type="PANTHER" id="PTHR30146">
    <property type="entry name" value="LACI-RELATED TRANSCRIPTIONAL REPRESSOR"/>
    <property type="match status" value="1"/>
</dbReference>